<evidence type="ECO:0000256" key="1">
    <source>
        <dbReference type="SAM" id="MobiDB-lite"/>
    </source>
</evidence>
<dbReference type="EMBL" id="CAJNNW010028003">
    <property type="protein sequence ID" value="CAE8694198.1"/>
    <property type="molecule type" value="Genomic_DNA"/>
</dbReference>
<reference evidence="2" key="1">
    <citation type="submission" date="2021-02" db="EMBL/GenBank/DDBJ databases">
        <authorList>
            <person name="Dougan E. K."/>
            <person name="Rhodes N."/>
            <person name="Thang M."/>
            <person name="Chan C."/>
        </authorList>
    </citation>
    <scope>NUCLEOTIDE SEQUENCE</scope>
</reference>
<name>A0A813K0Y8_POLGL</name>
<evidence type="ECO:0000313" key="3">
    <source>
        <dbReference type="Proteomes" id="UP000626109"/>
    </source>
</evidence>
<feature type="region of interest" description="Disordered" evidence="1">
    <location>
        <begin position="161"/>
        <end position="184"/>
    </location>
</feature>
<dbReference type="AlphaFoldDB" id="A0A813K0Y8"/>
<dbReference type="Proteomes" id="UP000626109">
    <property type="component" value="Unassembled WGS sequence"/>
</dbReference>
<organism evidence="2 3">
    <name type="scientific">Polarella glacialis</name>
    <name type="common">Dinoflagellate</name>
    <dbReference type="NCBI Taxonomy" id="89957"/>
    <lineage>
        <taxon>Eukaryota</taxon>
        <taxon>Sar</taxon>
        <taxon>Alveolata</taxon>
        <taxon>Dinophyceae</taxon>
        <taxon>Suessiales</taxon>
        <taxon>Suessiaceae</taxon>
        <taxon>Polarella</taxon>
    </lineage>
</organism>
<gene>
    <name evidence="2" type="ORF">PGLA2088_LOCUS28731</name>
</gene>
<feature type="compositionally biased region" description="Polar residues" evidence="1">
    <location>
        <begin position="161"/>
        <end position="174"/>
    </location>
</feature>
<accession>A0A813K0Y8</accession>
<feature type="region of interest" description="Disordered" evidence="1">
    <location>
        <begin position="212"/>
        <end position="232"/>
    </location>
</feature>
<proteinExistence type="predicted"/>
<sequence>MPVILPAVRQVSVENRADSSERVGVTRKSSKTLEVPGVPQVEVSSITRQVSVENRADSSERVGVTRKSSKTLEVPGVPQVEVSSITRQVSVENRADSSERVGVTRKSSKTLEVPGVPQVEVSSITRQVSVENRADSSERVGVTRKSSKTLEVPGVPQVEVSSIKSDGALTQSRPSGKGSKDRQILQTMCSGSSETGLLETARSCDRSETAFSQTARRWQGSRKGSKDLQVPQGRRVSTARLARRQRGAGPAVSAVKLPSRRQRGTGQAAGQAAVIYHAWLAEWAATAVRAA</sequence>
<evidence type="ECO:0000313" key="2">
    <source>
        <dbReference type="EMBL" id="CAE8694198.1"/>
    </source>
</evidence>
<comment type="caution">
    <text evidence="2">The sequence shown here is derived from an EMBL/GenBank/DDBJ whole genome shotgun (WGS) entry which is preliminary data.</text>
</comment>
<protein>
    <submittedName>
        <fullName evidence="2">Uncharacterized protein</fullName>
    </submittedName>
</protein>